<protein>
    <submittedName>
        <fullName evidence="1">Uncharacterized protein</fullName>
    </submittedName>
</protein>
<accession>A0A9P6DEW5</accession>
<dbReference type="OrthoDB" id="3261690at2759"/>
<dbReference type="Proteomes" id="UP000807025">
    <property type="component" value="Unassembled WGS sequence"/>
</dbReference>
<organism evidence="1 2">
    <name type="scientific">Pleurotus eryngii</name>
    <name type="common">Boletus of the steppes</name>
    <dbReference type="NCBI Taxonomy" id="5323"/>
    <lineage>
        <taxon>Eukaryota</taxon>
        <taxon>Fungi</taxon>
        <taxon>Dikarya</taxon>
        <taxon>Basidiomycota</taxon>
        <taxon>Agaricomycotina</taxon>
        <taxon>Agaricomycetes</taxon>
        <taxon>Agaricomycetidae</taxon>
        <taxon>Agaricales</taxon>
        <taxon>Pleurotineae</taxon>
        <taxon>Pleurotaceae</taxon>
        <taxon>Pleurotus</taxon>
    </lineage>
</organism>
<evidence type="ECO:0000313" key="1">
    <source>
        <dbReference type="EMBL" id="KAF9494559.1"/>
    </source>
</evidence>
<name>A0A9P6DEW5_PLEER</name>
<gene>
    <name evidence="1" type="ORF">BDN71DRAFT_1354134</name>
</gene>
<dbReference type="EMBL" id="MU154571">
    <property type="protein sequence ID" value="KAF9494559.1"/>
    <property type="molecule type" value="Genomic_DNA"/>
</dbReference>
<sequence>MSLTDFITRYTDLMEDEDNVNINSDLVNFALTGIDPQTDSRFRINMVNNYHLRFDAGRPNVTCDYDSFIGFTDRIPIKHDLYIYPLPPQHLSTIAQSMHIKLPFHTPTGIEDLDPSQVPNILLGKYNDRHQLRIFFPFLWSSTRDSVKLTSAEAEMLYDDILQPTITTVAPAIAKDWPSSIQAEHFCSRTSRSAFQNTAYILNADLLGPFKHELYRRLQAHESFRHAIFCTHIQGIKASTMHDMSALSADISLTKMLEDFDTNQGLWWVNVSIEIQDGDRAILWRKDAALNLLAYALGTTLDEAGSIARWRKAFEACFPPKGHTTPQSTQTWTHMRYYLDWKILVASLDVRGAEIVQEIIWKEFKDLAWIPAATGDRPWRTDRMQPPWIQLP</sequence>
<dbReference type="AlphaFoldDB" id="A0A9P6DEW5"/>
<keyword evidence="2" id="KW-1185">Reference proteome</keyword>
<evidence type="ECO:0000313" key="2">
    <source>
        <dbReference type="Proteomes" id="UP000807025"/>
    </source>
</evidence>
<reference evidence="1" key="1">
    <citation type="submission" date="2020-11" db="EMBL/GenBank/DDBJ databases">
        <authorList>
            <consortium name="DOE Joint Genome Institute"/>
            <person name="Ahrendt S."/>
            <person name="Riley R."/>
            <person name="Andreopoulos W."/>
            <person name="Labutti K."/>
            <person name="Pangilinan J."/>
            <person name="Ruiz-Duenas F.J."/>
            <person name="Barrasa J.M."/>
            <person name="Sanchez-Garcia M."/>
            <person name="Camarero S."/>
            <person name="Miyauchi S."/>
            <person name="Serrano A."/>
            <person name="Linde D."/>
            <person name="Babiker R."/>
            <person name="Drula E."/>
            <person name="Ayuso-Fernandez I."/>
            <person name="Pacheco R."/>
            <person name="Padilla G."/>
            <person name="Ferreira P."/>
            <person name="Barriuso J."/>
            <person name="Kellner H."/>
            <person name="Castanera R."/>
            <person name="Alfaro M."/>
            <person name="Ramirez L."/>
            <person name="Pisabarro A.G."/>
            <person name="Kuo A."/>
            <person name="Tritt A."/>
            <person name="Lipzen A."/>
            <person name="He G."/>
            <person name="Yan M."/>
            <person name="Ng V."/>
            <person name="Cullen D."/>
            <person name="Martin F."/>
            <person name="Rosso M.-N."/>
            <person name="Henrissat B."/>
            <person name="Hibbett D."/>
            <person name="Martinez A.T."/>
            <person name="Grigoriev I.V."/>
        </authorList>
    </citation>
    <scope>NUCLEOTIDE SEQUENCE</scope>
    <source>
        <strain evidence="1">ATCC 90797</strain>
    </source>
</reference>
<proteinExistence type="predicted"/>
<comment type="caution">
    <text evidence="1">The sequence shown here is derived from an EMBL/GenBank/DDBJ whole genome shotgun (WGS) entry which is preliminary data.</text>
</comment>
<feature type="non-terminal residue" evidence="1">
    <location>
        <position position="392"/>
    </location>
</feature>